<proteinExistence type="predicted"/>
<evidence type="ECO:0000313" key="1">
    <source>
        <dbReference type="EMBL" id="GBP90990.1"/>
    </source>
</evidence>
<comment type="caution">
    <text evidence="1">The sequence shown here is derived from an EMBL/GenBank/DDBJ whole genome shotgun (WGS) entry which is preliminary data.</text>
</comment>
<gene>
    <name evidence="1" type="ORF">EVAR_66122_1</name>
</gene>
<keyword evidence="2" id="KW-1185">Reference proteome</keyword>
<name>A0A4C1ZSP1_EUMVA</name>
<dbReference type="EMBL" id="BGZK01002131">
    <property type="protein sequence ID" value="GBP90990.1"/>
    <property type="molecule type" value="Genomic_DNA"/>
</dbReference>
<evidence type="ECO:0000313" key="2">
    <source>
        <dbReference type="Proteomes" id="UP000299102"/>
    </source>
</evidence>
<organism evidence="1 2">
    <name type="scientific">Eumeta variegata</name>
    <name type="common">Bagworm moth</name>
    <name type="synonym">Eumeta japonica</name>
    <dbReference type="NCBI Taxonomy" id="151549"/>
    <lineage>
        <taxon>Eukaryota</taxon>
        <taxon>Metazoa</taxon>
        <taxon>Ecdysozoa</taxon>
        <taxon>Arthropoda</taxon>
        <taxon>Hexapoda</taxon>
        <taxon>Insecta</taxon>
        <taxon>Pterygota</taxon>
        <taxon>Neoptera</taxon>
        <taxon>Endopterygota</taxon>
        <taxon>Lepidoptera</taxon>
        <taxon>Glossata</taxon>
        <taxon>Ditrysia</taxon>
        <taxon>Tineoidea</taxon>
        <taxon>Psychidae</taxon>
        <taxon>Oiketicinae</taxon>
        <taxon>Eumeta</taxon>
    </lineage>
</organism>
<reference evidence="1 2" key="1">
    <citation type="journal article" date="2019" name="Commun. Biol.">
        <title>The bagworm genome reveals a unique fibroin gene that provides high tensile strength.</title>
        <authorList>
            <person name="Kono N."/>
            <person name="Nakamura H."/>
            <person name="Ohtoshi R."/>
            <person name="Tomita M."/>
            <person name="Numata K."/>
            <person name="Arakawa K."/>
        </authorList>
    </citation>
    <scope>NUCLEOTIDE SEQUENCE [LARGE SCALE GENOMIC DNA]</scope>
</reference>
<protein>
    <submittedName>
        <fullName evidence="1">Uncharacterized protein</fullName>
    </submittedName>
</protein>
<dbReference type="Proteomes" id="UP000299102">
    <property type="component" value="Unassembled WGS sequence"/>
</dbReference>
<accession>A0A4C1ZSP1</accession>
<sequence>MERATPTPGPAERLSAGRGVRDVRHITRMSVSLSEHYILVPLRYKTYNTVRVYCATNNDHDKNVTRLLFSAIRSSPHILTDIGKYNPNKYSARLQARARSVSGRVARCGALRAPMRQLF</sequence>
<dbReference type="AlphaFoldDB" id="A0A4C1ZSP1"/>